<dbReference type="AlphaFoldDB" id="A0A9W6N1P2"/>
<organism evidence="2 3">
    <name type="scientific">Ancylobacter dichloromethanicus</name>
    <dbReference type="NCBI Taxonomy" id="518825"/>
    <lineage>
        <taxon>Bacteria</taxon>
        <taxon>Pseudomonadati</taxon>
        <taxon>Pseudomonadota</taxon>
        <taxon>Alphaproteobacteria</taxon>
        <taxon>Hyphomicrobiales</taxon>
        <taxon>Xanthobacteraceae</taxon>
        <taxon>Ancylobacter</taxon>
    </lineage>
</organism>
<sequence length="95" mass="10742">MPFDASSGRAADMTSKTPPAEAPASLPFEKHHRDGSLWARGQTCDGEPTGYWEWFRRDGTRLRSGMFDQGRQVGEWTTYDSEGKVYKVTRMKPSP</sequence>
<comment type="caution">
    <text evidence="2">The sequence shown here is derived from an EMBL/GenBank/DDBJ whole genome shotgun (WGS) entry which is preliminary data.</text>
</comment>
<evidence type="ECO:0008006" key="4">
    <source>
        <dbReference type="Google" id="ProtNLM"/>
    </source>
</evidence>
<evidence type="ECO:0000313" key="2">
    <source>
        <dbReference type="EMBL" id="GLK74396.1"/>
    </source>
</evidence>
<evidence type="ECO:0000256" key="1">
    <source>
        <dbReference type="SAM" id="MobiDB-lite"/>
    </source>
</evidence>
<evidence type="ECO:0000313" key="3">
    <source>
        <dbReference type="Proteomes" id="UP001143370"/>
    </source>
</evidence>
<dbReference type="EMBL" id="BSFJ01000038">
    <property type="protein sequence ID" value="GLK74396.1"/>
    <property type="molecule type" value="Genomic_DNA"/>
</dbReference>
<reference evidence="2" key="1">
    <citation type="journal article" date="2014" name="Int. J. Syst. Evol. Microbiol.">
        <title>Complete genome sequence of Corynebacterium casei LMG S-19264T (=DSM 44701T), isolated from a smear-ripened cheese.</title>
        <authorList>
            <consortium name="US DOE Joint Genome Institute (JGI-PGF)"/>
            <person name="Walter F."/>
            <person name="Albersmeier A."/>
            <person name="Kalinowski J."/>
            <person name="Ruckert C."/>
        </authorList>
    </citation>
    <scope>NUCLEOTIDE SEQUENCE</scope>
    <source>
        <strain evidence="2">VKM B-2484</strain>
    </source>
</reference>
<accession>A0A9W6N1P2</accession>
<keyword evidence="3" id="KW-1185">Reference proteome</keyword>
<reference evidence="2" key="2">
    <citation type="submission" date="2023-01" db="EMBL/GenBank/DDBJ databases">
        <authorList>
            <person name="Sun Q."/>
            <person name="Evtushenko L."/>
        </authorList>
    </citation>
    <scope>NUCLEOTIDE SEQUENCE</scope>
    <source>
        <strain evidence="2">VKM B-2484</strain>
    </source>
</reference>
<feature type="region of interest" description="Disordered" evidence="1">
    <location>
        <begin position="1"/>
        <end position="42"/>
    </location>
</feature>
<dbReference type="SUPFAM" id="SSF82185">
    <property type="entry name" value="Histone H3 K4-specific methyltransferase SET7/9 N-terminal domain"/>
    <property type="match status" value="1"/>
</dbReference>
<protein>
    <recommendedName>
        <fullName evidence="4">MORN repeat variant</fullName>
    </recommendedName>
</protein>
<gene>
    <name evidence="2" type="ORF">GCM10017643_45140</name>
</gene>
<dbReference type="Proteomes" id="UP001143370">
    <property type="component" value="Unassembled WGS sequence"/>
</dbReference>
<dbReference type="Gene3D" id="2.20.110.10">
    <property type="entry name" value="Histone H3 K4-specific methyltransferase SET7/9 N-terminal domain"/>
    <property type="match status" value="1"/>
</dbReference>
<name>A0A9W6N1P2_9HYPH</name>
<proteinExistence type="predicted"/>